<dbReference type="EMBL" id="JAWLKJ010000003">
    <property type="protein sequence ID" value="MDV6300230.1"/>
    <property type="molecule type" value="Genomic_DNA"/>
</dbReference>
<evidence type="ECO:0000313" key="1">
    <source>
        <dbReference type="EMBL" id="MDV6300230.1"/>
    </source>
</evidence>
<dbReference type="RefSeq" id="WP_317470764.1">
    <property type="nucleotide sequence ID" value="NZ_JAWLKJ010000003.1"/>
</dbReference>
<protein>
    <submittedName>
        <fullName evidence="1">Uncharacterized protein</fullName>
    </submittedName>
</protein>
<dbReference type="Proteomes" id="UP001185873">
    <property type="component" value="Unassembled WGS sequence"/>
</dbReference>
<dbReference type="AlphaFoldDB" id="A0AAE4QXX9"/>
<proteinExistence type="predicted"/>
<comment type="caution">
    <text evidence="1">The sequence shown here is derived from an EMBL/GenBank/DDBJ whole genome shotgun (WGS) entry which is preliminary data.</text>
</comment>
<reference evidence="1" key="1">
    <citation type="submission" date="2023-10" db="EMBL/GenBank/DDBJ databases">
        <title>Development of a sustainable strategy for remediation of hydrocarbon-contaminated territories based on the waste exchange concept.</title>
        <authorList>
            <person name="Krivoruchko A."/>
        </authorList>
    </citation>
    <scope>NUCLEOTIDE SEQUENCE</scope>
    <source>
        <strain evidence="1">IEGM 1175</strain>
    </source>
</reference>
<evidence type="ECO:0000313" key="2">
    <source>
        <dbReference type="Proteomes" id="UP001185873"/>
    </source>
</evidence>
<accession>A0AAE4QXX9</accession>
<sequence length="181" mass="19150">MTTPDNLAAVVEAEEFAGGPMVLPVPSQMTKTGSVVVVSKSNGDWHADCTQCGAGCGAAGAPAADDDVDTDALDAEHRMLEDFTAEHRDCQVPSFGEDLPSPAAMPAHTERGKTAWIVRCSNGSDIRVLAERHTTYARPEGTELRFYDGDGDDQHRVACVRAGSWHWVVAATALNPGGGEQ</sequence>
<gene>
    <name evidence="1" type="ORF">R3P82_14075</name>
</gene>
<organism evidence="1 2">
    <name type="scientific">Dietzia maris</name>
    <dbReference type="NCBI Taxonomy" id="37915"/>
    <lineage>
        <taxon>Bacteria</taxon>
        <taxon>Bacillati</taxon>
        <taxon>Actinomycetota</taxon>
        <taxon>Actinomycetes</taxon>
        <taxon>Mycobacteriales</taxon>
        <taxon>Dietziaceae</taxon>
        <taxon>Dietzia</taxon>
    </lineage>
</organism>
<name>A0AAE4QXX9_9ACTN</name>